<dbReference type="Gene3D" id="3.60.15.10">
    <property type="entry name" value="Ribonuclease Z/Hydroxyacylglutathione hydrolase-like"/>
    <property type="match status" value="1"/>
</dbReference>
<evidence type="ECO:0000313" key="2">
    <source>
        <dbReference type="EMBL" id="PSS37817.1"/>
    </source>
</evidence>
<protein>
    <submittedName>
        <fullName evidence="2">Uncharacterized protein</fullName>
    </submittedName>
</protein>
<evidence type="ECO:0000256" key="1">
    <source>
        <dbReference type="SAM" id="MobiDB-lite"/>
    </source>
</evidence>
<dbReference type="AlphaFoldDB" id="A0A2R6S698"/>
<evidence type="ECO:0000313" key="3">
    <source>
        <dbReference type="Proteomes" id="UP000186601"/>
    </source>
</evidence>
<comment type="caution">
    <text evidence="2">The sequence shown here is derived from an EMBL/GenBank/DDBJ whole genome shotgun (WGS) entry which is preliminary data.</text>
</comment>
<accession>A0A2R6S698</accession>
<name>A0A2R6S698_9APHY</name>
<sequence length="166" mass="17771">MSLLRAKTILRRSSFSFIPVAPSRHTFTVTTNAQAAISHNSIDGLPSGFISGSRTIASSAPLAKSGGGAIPAITPTEPDRRYESPDPRTPTVYCFFEKATSTWQYIVADEQTSEAVIIDPVLDYDPASGGISTKTADGLVAFVTHHGLRISHILQVTLLNLTSKLN</sequence>
<dbReference type="OrthoDB" id="449487at2759"/>
<keyword evidence="3" id="KW-1185">Reference proteome</keyword>
<proteinExistence type="predicted"/>
<feature type="region of interest" description="Disordered" evidence="1">
    <location>
        <begin position="67"/>
        <end position="86"/>
    </location>
</feature>
<dbReference type="Proteomes" id="UP000186601">
    <property type="component" value="Unassembled WGS sequence"/>
</dbReference>
<organism evidence="2 3">
    <name type="scientific">Hermanssonia centrifuga</name>
    <dbReference type="NCBI Taxonomy" id="98765"/>
    <lineage>
        <taxon>Eukaryota</taxon>
        <taxon>Fungi</taxon>
        <taxon>Dikarya</taxon>
        <taxon>Basidiomycota</taxon>
        <taxon>Agaricomycotina</taxon>
        <taxon>Agaricomycetes</taxon>
        <taxon>Polyporales</taxon>
        <taxon>Meruliaceae</taxon>
        <taxon>Hermanssonia</taxon>
    </lineage>
</organism>
<feature type="compositionally biased region" description="Basic and acidic residues" evidence="1">
    <location>
        <begin position="77"/>
        <end position="86"/>
    </location>
</feature>
<gene>
    <name evidence="2" type="ORF">PHLCEN_2v285</name>
</gene>
<dbReference type="InterPro" id="IPR036866">
    <property type="entry name" value="RibonucZ/Hydroxyglut_hydro"/>
</dbReference>
<dbReference type="STRING" id="98765.A0A2R6S698"/>
<dbReference type="EMBL" id="MLYV02000029">
    <property type="protein sequence ID" value="PSS37817.1"/>
    <property type="molecule type" value="Genomic_DNA"/>
</dbReference>
<reference evidence="2 3" key="1">
    <citation type="submission" date="2018-02" db="EMBL/GenBank/DDBJ databases">
        <title>Genome sequence of the basidiomycete white-rot fungus Phlebia centrifuga.</title>
        <authorList>
            <person name="Granchi Z."/>
            <person name="Peng M."/>
            <person name="de Vries R.P."/>
            <person name="Hilden K."/>
            <person name="Makela M.R."/>
            <person name="Grigoriev I."/>
            <person name="Riley R."/>
        </authorList>
    </citation>
    <scope>NUCLEOTIDE SEQUENCE [LARGE SCALE GENOMIC DNA]</scope>
    <source>
        <strain evidence="2 3">FBCC195</strain>
    </source>
</reference>